<dbReference type="GO" id="GO:1990726">
    <property type="term" value="C:Lsm1-7-Pat1 complex"/>
    <property type="evidence" value="ECO:0007669"/>
    <property type="project" value="TreeGrafter"/>
</dbReference>
<evidence type="ECO:0000256" key="3">
    <source>
        <dbReference type="ARBA" id="ARBA00023274"/>
    </source>
</evidence>
<dbReference type="EMBL" id="OC935773">
    <property type="protein sequence ID" value="CAD7660670.1"/>
    <property type="molecule type" value="Genomic_DNA"/>
</dbReference>
<dbReference type="GO" id="GO:1990904">
    <property type="term" value="C:ribonucleoprotein complex"/>
    <property type="evidence" value="ECO:0007669"/>
    <property type="project" value="UniProtKB-KW"/>
</dbReference>
<dbReference type="SUPFAM" id="SSF50182">
    <property type="entry name" value="Sm-like ribonucleoproteins"/>
    <property type="match status" value="1"/>
</dbReference>
<comment type="subcellular location">
    <subcellularLocation>
        <location evidence="4">Cytoplasm</location>
    </subcellularLocation>
    <subcellularLocation>
        <location evidence="4">Cytoplasm</location>
        <location evidence="4">P-body</location>
    </subcellularLocation>
</comment>
<comment type="similarity">
    <text evidence="4">Belongs to the snRNP Sm proteins family.</text>
</comment>
<evidence type="ECO:0000313" key="7">
    <source>
        <dbReference type="Proteomes" id="UP000728032"/>
    </source>
</evidence>
<protein>
    <recommendedName>
        <fullName evidence="4">U6 snRNA-associated Sm-like protein LSm1</fullName>
    </recommendedName>
</protein>
<gene>
    <name evidence="4" type="primary">LSM1</name>
    <name evidence="6" type="ORF">ONB1V03_LOCUS17234</name>
</gene>
<keyword evidence="1 4" id="KW-0963">Cytoplasm</keyword>
<evidence type="ECO:0000256" key="2">
    <source>
        <dbReference type="ARBA" id="ARBA00022884"/>
    </source>
</evidence>
<comment type="subunit">
    <text evidence="4">LSm subunits form a heteromer with a donut shape.</text>
</comment>
<evidence type="ECO:0000313" key="6">
    <source>
        <dbReference type="EMBL" id="CAD7660670.1"/>
    </source>
</evidence>
<dbReference type="PANTHER" id="PTHR15588">
    <property type="entry name" value="LSM1"/>
    <property type="match status" value="1"/>
</dbReference>
<dbReference type="CDD" id="cd01728">
    <property type="entry name" value="LSm1"/>
    <property type="match status" value="1"/>
</dbReference>
<dbReference type="OrthoDB" id="422364at2759"/>
<dbReference type="GO" id="GO:0000932">
    <property type="term" value="C:P-body"/>
    <property type="evidence" value="ECO:0007669"/>
    <property type="project" value="UniProtKB-SubCell"/>
</dbReference>
<reference evidence="6" key="1">
    <citation type="submission" date="2020-11" db="EMBL/GenBank/DDBJ databases">
        <authorList>
            <person name="Tran Van P."/>
        </authorList>
    </citation>
    <scope>NUCLEOTIDE SEQUENCE</scope>
</reference>
<name>A0A7R9MJZ5_9ACAR</name>
<evidence type="ECO:0000256" key="4">
    <source>
        <dbReference type="RuleBase" id="RU365047"/>
    </source>
</evidence>
<dbReference type="AlphaFoldDB" id="A0A7R9MJZ5"/>
<keyword evidence="2 4" id="KW-0694">RNA-binding</keyword>
<dbReference type="InterPro" id="IPR010920">
    <property type="entry name" value="LSM_dom_sf"/>
</dbReference>
<evidence type="ECO:0000259" key="5">
    <source>
        <dbReference type="SMART" id="SM00651"/>
    </source>
</evidence>
<dbReference type="InterPro" id="IPR001163">
    <property type="entry name" value="Sm_dom_euk/arc"/>
</dbReference>
<dbReference type="Gene3D" id="2.30.30.100">
    <property type="match status" value="2"/>
</dbReference>
<keyword evidence="4" id="KW-0507">mRNA processing</keyword>
<dbReference type="GO" id="GO:0006397">
    <property type="term" value="P:mRNA processing"/>
    <property type="evidence" value="ECO:0007669"/>
    <property type="project" value="UniProtKB-UniRule"/>
</dbReference>
<dbReference type="Pfam" id="PF01423">
    <property type="entry name" value="LSM"/>
    <property type="match status" value="1"/>
</dbReference>
<sequence length="169" mass="19607">MMSQINHFPGNTSLLEELDKKLMVLLRDGRTLIGFLRSIDQFANLVLHQTIERIYVDNKYGDIPRGIFLIPNLVLHQTIERIYVDNKYGDIPRGIFLIRGENVVLCGEICCVEDTDKHESIDLKRVAVEEILELQQNEIEAKQHKDRIRLTALQERGLSSHLDTNHEEF</sequence>
<keyword evidence="7" id="KW-1185">Reference proteome</keyword>
<evidence type="ECO:0000256" key="1">
    <source>
        <dbReference type="ARBA" id="ARBA00022490"/>
    </source>
</evidence>
<dbReference type="InterPro" id="IPR044642">
    <property type="entry name" value="PTHR15588"/>
</dbReference>
<feature type="domain" description="Sm" evidence="5">
    <location>
        <begin position="12"/>
        <end position="108"/>
    </location>
</feature>
<dbReference type="Proteomes" id="UP000728032">
    <property type="component" value="Unassembled WGS sequence"/>
</dbReference>
<accession>A0A7R9MJZ5</accession>
<dbReference type="SMART" id="SM00651">
    <property type="entry name" value="Sm"/>
    <property type="match status" value="1"/>
</dbReference>
<dbReference type="InterPro" id="IPR034104">
    <property type="entry name" value="Lsm1"/>
</dbReference>
<dbReference type="EMBL" id="CAJPVJ010020948">
    <property type="protein sequence ID" value="CAG2177807.1"/>
    <property type="molecule type" value="Genomic_DNA"/>
</dbReference>
<comment type="function">
    <text evidence="4">Probably involved with other LSm subunits in the general process of degradation of mRNAs.</text>
</comment>
<keyword evidence="3 4" id="KW-0687">Ribonucleoprotein</keyword>
<proteinExistence type="inferred from homology"/>
<dbReference type="GO" id="GO:0000290">
    <property type="term" value="P:deadenylation-dependent decapping of nuclear-transcribed mRNA"/>
    <property type="evidence" value="ECO:0007669"/>
    <property type="project" value="TreeGrafter"/>
</dbReference>
<dbReference type="GO" id="GO:0003729">
    <property type="term" value="F:mRNA binding"/>
    <property type="evidence" value="ECO:0007669"/>
    <property type="project" value="TreeGrafter"/>
</dbReference>
<dbReference type="PANTHER" id="PTHR15588:SF8">
    <property type="entry name" value="U6 SNRNA-ASSOCIATED SM-LIKE PROTEIN LSM1"/>
    <property type="match status" value="1"/>
</dbReference>
<organism evidence="6">
    <name type="scientific">Oppiella nova</name>
    <dbReference type="NCBI Taxonomy" id="334625"/>
    <lineage>
        <taxon>Eukaryota</taxon>
        <taxon>Metazoa</taxon>
        <taxon>Ecdysozoa</taxon>
        <taxon>Arthropoda</taxon>
        <taxon>Chelicerata</taxon>
        <taxon>Arachnida</taxon>
        <taxon>Acari</taxon>
        <taxon>Acariformes</taxon>
        <taxon>Sarcoptiformes</taxon>
        <taxon>Oribatida</taxon>
        <taxon>Brachypylina</taxon>
        <taxon>Oppioidea</taxon>
        <taxon>Oppiidae</taxon>
        <taxon>Oppiella</taxon>
    </lineage>
</organism>